<dbReference type="PaxDb" id="3827-XP_004507983.1"/>
<name>A0A1S2YPN9_CICAR</name>
<protein>
    <submittedName>
        <fullName evidence="4">Stress-response A/B barrel domain-containing protein DABB1-like</fullName>
    </submittedName>
</protein>
<reference evidence="4" key="2">
    <citation type="submission" date="2025-08" db="UniProtKB">
        <authorList>
            <consortium name="RefSeq"/>
        </authorList>
    </citation>
    <scope>IDENTIFICATION</scope>
    <source>
        <tissue evidence="4">Etiolated seedlings</tissue>
    </source>
</reference>
<dbReference type="Gene3D" id="3.30.70.100">
    <property type="match status" value="2"/>
</dbReference>
<keyword evidence="3" id="KW-1185">Reference proteome</keyword>
<dbReference type="KEGG" id="cam:101506559"/>
<feature type="domain" description="Stress-response A/B barrel" evidence="2">
    <location>
        <begin position="5"/>
        <end position="105"/>
    </location>
</feature>
<dbReference type="PROSITE" id="PS51502">
    <property type="entry name" value="S_R_A_B_BARREL"/>
    <property type="match status" value="2"/>
</dbReference>
<dbReference type="STRING" id="3827.A0A1S2YPN9"/>
<evidence type="ECO:0000313" key="4">
    <source>
        <dbReference type="RefSeq" id="XP_004507983.1"/>
    </source>
</evidence>
<dbReference type="OrthoDB" id="42919at2759"/>
<feature type="domain" description="Stress-response A/B barrel" evidence="2">
    <location>
        <begin position="121"/>
        <end position="214"/>
    </location>
</feature>
<reference evidence="3" key="1">
    <citation type="journal article" date="2013" name="Nat. Biotechnol.">
        <title>Draft genome sequence of chickpea (Cicer arietinum) provides a resource for trait improvement.</title>
        <authorList>
            <person name="Varshney R.K."/>
            <person name="Song C."/>
            <person name="Saxena R.K."/>
            <person name="Azam S."/>
            <person name="Yu S."/>
            <person name="Sharpe A.G."/>
            <person name="Cannon S."/>
            <person name="Baek J."/>
            <person name="Rosen B.D."/>
            <person name="Tar'an B."/>
            <person name="Millan T."/>
            <person name="Zhang X."/>
            <person name="Ramsay L.D."/>
            <person name="Iwata A."/>
            <person name="Wang Y."/>
            <person name="Nelson W."/>
            <person name="Farmer A.D."/>
            <person name="Gaur P.M."/>
            <person name="Soderlund C."/>
            <person name="Penmetsa R.V."/>
            <person name="Xu C."/>
            <person name="Bharti A.K."/>
            <person name="He W."/>
            <person name="Winter P."/>
            <person name="Zhao S."/>
            <person name="Hane J.K."/>
            <person name="Carrasquilla-Garcia N."/>
            <person name="Condie J.A."/>
            <person name="Upadhyaya H.D."/>
            <person name="Luo M.C."/>
            <person name="Thudi M."/>
            <person name="Gowda C.L."/>
            <person name="Singh N.P."/>
            <person name="Lichtenzveig J."/>
            <person name="Gali K.K."/>
            <person name="Rubio J."/>
            <person name="Nadarajan N."/>
            <person name="Dolezel J."/>
            <person name="Bansal K.C."/>
            <person name="Xu X."/>
            <person name="Edwards D."/>
            <person name="Zhang G."/>
            <person name="Kahl G."/>
            <person name="Gil J."/>
            <person name="Singh K.B."/>
            <person name="Datta S.K."/>
            <person name="Jackson S.A."/>
            <person name="Wang J."/>
            <person name="Cook D.R."/>
        </authorList>
    </citation>
    <scope>NUCLEOTIDE SEQUENCE [LARGE SCALE GENOMIC DNA]</scope>
    <source>
        <strain evidence="3">cv. CDC Frontier</strain>
    </source>
</reference>
<dbReference type="RefSeq" id="XP_004507983.1">
    <property type="nucleotide sequence ID" value="XM_004507926.3"/>
</dbReference>
<evidence type="ECO:0000256" key="1">
    <source>
        <dbReference type="ARBA" id="ARBA00011738"/>
    </source>
</evidence>
<dbReference type="PANTHER" id="PTHR33178:SF7">
    <property type="entry name" value="STRESS RESPONSIVE A_B BARREL DOMAIN PROTEIN"/>
    <property type="match status" value="1"/>
</dbReference>
<comment type="subunit">
    <text evidence="1">Homodimer.</text>
</comment>
<dbReference type="SUPFAM" id="SSF54909">
    <property type="entry name" value="Dimeric alpha+beta barrel"/>
    <property type="match status" value="2"/>
</dbReference>
<evidence type="ECO:0000259" key="2">
    <source>
        <dbReference type="PROSITE" id="PS51502"/>
    </source>
</evidence>
<dbReference type="Pfam" id="PF07876">
    <property type="entry name" value="Dabb"/>
    <property type="match status" value="2"/>
</dbReference>
<accession>A0A1S2YPN9</accession>
<dbReference type="InterPro" id="IPR011008">
    <property type="entry name" value="Dimeric_a/b-barrel"/>
</dbReference>
<dbReference type="eggNOG" id="ENOG502QTKV">
    <property type="taxonomic scope" value="Eukaryota"/>
</dbReference>
<sequence>MVSIIEHVVLFKVKEDATQSEIDSMVERINSLVTLEKPQPLHLTMGPILVSSIRSSSLSPLNFTHILHIRFRSKEDLHAFAVHPTHVAAIKANAPLVVDIMALDWVSEVQADQLVLPPGSALRVAFFKLKEGLGEQVKDEVLKGISGIRHEKVVQFTFGENFSVGRDKGFSFASAAVFAGLSELQEADSDEEFGNYYMTDKIKENLDTVLLLDYLSHRQTTS</sequence>
<dbReference type="PANTHER" id="PTHR33178">
    <property type="match status" value="1"/>
</dbReference>
<dbReference type="SMART" id="SM00886">
    <property type="entry name" value="Dabb"/>
    <property type="match status" value="2"/>
</dbReference>
<proteinExistence type="predicted"/>
<organism evidence="3 4">
    <name type="scientific">Cicer arietinum</name>
    <name type="common">Chickpea</name>
    <name type="synonym">Garbanzo</name>
    <dbReference type="NCBI Taxonomy" id="3827"/>
    <lineage>
        <taxon>Eukaryota</taxon>
        <taxon>Viridiplantae</taxon>
        <taxon>Streptophyta</taxon>
        <taxon>Embryophyta</taxon>
        <taxon>Tracheophyta</taxon>
        <taxon>Spermatophyta</taxon>
        <taxon>Magnoliopsida</taxon>
        <taxon>eudicotyledons</taxon>
        <taxon>Gunneridae</taxon>
        <taxon>Pentapetalae</taxon>
        <taxon>rosids</taxon>
        <taxon>fabids</taxon>
        <taxon>Fabales</taxon>
        <taxon>Fabaceae</taxon>
        <taxon>Papilionoideae</taxon>
        <taxon>50 kb inversion clade</taxon>
        <taxon>NPAAA clade</taxon>
        <taxon>Hologalegina</taxon>
        <taxon>IRL clade</taxon>
        <taxon>Cicereae</taxon>
        <taxon>Cicer</taxon>
    </lineage>
</organism>
<dbReference type="InterPro" id="IPR044662">
    <property type="entry name" value="HS1/DABB1-like"/>
</dbReference>
<dbReference type="AlphaFoldDB" id="A0A1S2YPN9"/>
<dbReference type="InterPro" id="IPR013097">
    <property type="entry name" value="Dabb"/>
</dbReference>
<evidence type="ECO:0000313" key="3">
    <source>
        <dbReference type="Proteomes" id="UP000087171"/>
    </source>
</evidence>
<dbReference type="Proteomes" id="UP000087171">
    <property type="component" value="Chromosome Ca7"/>
</dbReference>
<gene>
    <name evidence="4" type="primary">LOC101506559</name>
</gene>
<dbReference type="GeneID" id="101506559"/>